<comment type="caution">
    <text evidence="1">The sequence shown here is derived from an EMBL/GenBank/DDBJ whole genome shotgun (WGS) entry which is preliminary data.</text>
</comment>
<sequence length="131" mass="14049">MRHFTAPARNGDSVTHAFMQFEVSMNAVQQAKRLAAAVTSRLRSDPAVVPVLSGRSQDGVLWSTPLSSAARGMVGRWICAALVRNKMHAARQTRPRQVAACNLESCECGGRSFMCVCVCVNAGVQCAPVSK</sequence>
<name>A0A3S5IRJ4_TRYRA</name>
<keyword evidence="2" id="KW-1185">Reference proteome</keyword>
<reference evidence="1 2" key="1">
    <citation type="journal article" date="2018" name="BMC Genomics">
        <title>Genomic comparison of Trypanosoma conorhini and Trypanosoma rangeli to Trypanosoma cruzi strains of high and low virulence.</title>
        <authorList>
            <person name="Bradwell K.R."/>
            <person name="Koparde V.N."/>
            <person name="Matveyev A.V."/>
            <person name="Serrano M.G."/>
            <person name="Alves J.M."/>
            <person name="Parikh H."/>
            <person name="Huang B."/>
            <person name="Lee V."/>
            <person name="Espinosa-Alvarez O."/>
            <person name="Ortiz P.A."/>
            <person name="Costa-Martins A.G."/>
            <person name="Teixeira M.M."/>
            <person name="Buck G.A."/>
        </authorList>
    </citation>
    <scope>NUCLEOTIDE SEQUENCE [LARGE SCALE GENOMIC DNA]</scope>
    <source>
        <strain evidence="1 2">AM80</strain>
    </source>
</reference>
<dbReference type="Proteomes" id="UP000283634">
    <property type="component" value="Unassembled WGS sequence"/>
</dbReference>
<protein>
    <submittedName>
        <fullName evidence="1">Guanin nucleotide-binding protein</fullName>
    </submittedName>
</protein>
<accession>A0A3S5IRJ4</accession>
<dbReference type="GeneID" id="40327516"/>
<organism evidence="1 2">
    <name type="scientific">Trypanosoma rangeli</name>
    <dbReference type="NCBI Taxonomy" id="5698"/>
    <lineage>
        <taxon>Eukaryota</taxon>
        <taxon>Discoba</taxon>
        <taxon>Euglenozoa</taxon>
        <taxon>Kinetoplastea</taxon>
        <taxon>Metakinetoplastina</taxon>
        <taxon>Trypanosomatida</taxon>
        <taxon>Trypanosomatidae</taxon>
        <taxon>Trypanosoma</taxon>
        <taxon>Herpetosoma</taxon>
    </lineage>
</organism>
<dbReference type="EMBL" id="MKGL01000094">
    <property type="protein sequence ID" value="RNF07096.1"/>
    <property type="molecule type" value="Genomic_DNA"/>
</dbReference>
<gene>
    <name evidence="1" type="ORF">TraAM80_03583</name>
</gene>
<evidence type="ECO:0000313" key="1">
    <source>
        <dbReference type="EMBL" id="RNF07096.1"/>
    </source>
</evidence>
<dbReference type="AlphaFoldDB" id="A0A3S5IRJ4"/>
<dbReference type="RefSeq" id="XP_029239630.1">
    <property type="nucleotide sequence ID" value="XM_029380546.1"/>
</dbReference>
<proteinExistence type="predicted"/>
<evidence type="ECO:0000313" key="2">
    <source>
        <dbReference type="Proteomes" id="UP000283634"/>
    </source>
</evidence>